<comment type="caution">
    <text evidence="5">The sequence shown here is derived from an EMBL/GenBank/DDBJ whole genome shotgun (WGS) entry which is preliminary data.</text>
</comment>
<accession>A0A9Q0RB12</accession>
<dbReference type="OrthoDB" id="28245at2759"/>
<feature type="domain" description="Ras-GAP" evidence="4">
    <location>
        <begin position="781"/>
        <end position="976"/>
    </location>
</feature>
<name>A0A9Q0RB12_ANAIG</name>
<sequence length="1079" mass="120145">MNFLNFLPLFLFLFSFSLNSRTTGINYFYTYQQHNPLFVDVQFSNGSIDSIDLGNTNSWYFISDSTTHTGVDCTTRLSDTIPVNFFLDSPEYTTEMWFSNLSAGSNYILMNMVDTYSNKPLIMALSNTELKIVCSSGSATITIDGLNGSTPLHLLIVWTSVNQDIYVNGVYNTSTSLNCGTQTAMIDPLQEIHKVYFMGVYNKALNPTEIGNNFEVGLPSWYDSSNDTIQLNDSMTYEVNFLDYLTLNNLTFNNMEILGVDTDTPGSNCTLYQINPPEKMINFPFTLANSISSIEIQTPVKPSGPVMCNISYRMNFTDNNFGSVFQSNISVNVNVSITTIGPWFETYITSQMSTVASAVLTMEYVDDLGQTVTNFTVTGLSSGTLYYNNVTISNGVPVTIVSPAQNGTLELGYKMSTSNNGNTTSIETFNFELNSTSGLSNQDTVDIALNNTNLYMNKTTNNLTEDNSTNVDFSFFDSVAGTVSSSWSAYWSGPCDGSTIMVGQNTVSCPGVLTSQTSVMEDSNPLTVSIKPPQYKNGLMNLTFSLTNGLISRTGINLEFYIEPVFNQATISATCSNNCKTQGNMLLYTATNFTIDFTIFDPDEYNLKLDLSLLNFEMEAANVSGQIGQIMGSKSQIMTQLSGFKIITTGSSVVGNTDLLTLNISKLDNPANTYSIKYQIQVPTETSSDNSNNTIPIAVGAGAGGLILIIIVIILIVKRKHRRPKPPPPPDFAPYIYGSLLEISLSDQKKQIEKIKDLKPLLVSEQLTLVKAIFNITNPSESDSVCRALVYLFERDSLLMKLLKKRIKDEIRETQEEGTLFRSNSLASKMMKTYSQLVGLPYLYDTLVIEIFDICKSLFQHDVEVDPNRIEEDQESDVDINRWFLLASAQQIFSRIIKSGNETPDPFKFICFYLRKHVVKKYPDSKYTAIGGFIFLRVFCPAITTPEIFGLVKEQPSDSARRHLVLVAKSLQNVANGTNFKEGTMEELSVFVKSNTPKAYKFFDEIADRGEKVDNISNIEIPDHICDVSLAVLHRFIVQNREKLINELNKTEEGKEISKRLEAMLDQIGEPIPKKVTHI</sequence>
<dbReference type="GO" id="GO:0005096">
    <property type="term" value="F:GTPase activator activity"/>
    <property type="evidence" value="ECO:0007669"/>
    <property type="project" value="UniProtKB-KW"/>
</dbReference>
<dbReference type="SUPFAM" id="SSF48350">
    <property type="entry name" value="GTPase activation domain, GAP"/>
    <property type="match status" value="1"/>
</dbReference>
<evidence type="ECO:0000259" key="4">
    <source>
        <dbReference type="PROSITE" id="PS50018"/>
    </source>
</evidence>
<gene>
    <name evidence="5" type="ORF">M0811_08499</name>
</gene>
<dbReference type="EMBL" id="JAPDFW010000073">
    <property type="protein sequence ID" value="KAJ5073662.1"/>
    <property type="molecule type" value="Genomic_DNA"/>
</dbReference>
<feature type="chain" id="PRO_5040422320" evidence="3">
    <location>
        <begin position="25"/>
        <end position="1079"/>
    </location>
</feature>
<keyword evidence="1" id="KW-0343">GTPase activation</keyword>
<dbReference type="InterPro" id="IPR013320">
    <property type="entry name" value="ConA-like_dom_sf"/>
</dbReference>
<keyword evidence="2" id="KW-1133">Transmembrane helix</keyword>
<evidence type="ECO:0000256" key="3">
    <source>
        <dbReference type="SAM" id="SignalP"/>
    </source>
</evidence>
<dbReference type="Proteomes" id="UP001149090">
    <property type="component" value="Unassembled WGS sequence"/>
</dbReference>
<evidence type="ECO:0000256" key="2">
    <source>
        <dbReference type="SAM" id="Phobius"/>
    </source>
</evidence>
<dbReference type="InterPro" id="IPR008936">
    <property type="entry name" value="Rho_GTPase_activation_prot"/>
</dbReference>
<evidence type="ECO:0000313" key="5">
    <source>
        <dbReference type="EMBL" id="KAJ5073662.1"/>
    </source>
</evidence>
<dbReference type="SMART" id="SM00323">
    <property type="entry name" value="RasGAP"/>
    <property type="match status" value="1"/>
</dbReference>
<keyword evidence="2" id="KW-0812">Transmembrane</keyword>
<feature type="transmembrane region" description="Helical" evidence="2">
    <location>
        <begin position="695"/>
        <end position="717"/>
    </location>
</feature>
<keyword evidence="6" id="KW-1185">Reference proteome</keyword>
<dbReference type="PROSITE" id="PS50018">
    <property type="entry name" value="RAS_GTPASE_ACTIV_2"/>
    <property type="match status" value="1"/>
</dbReference>
<dbReference type="InterPro" id="IPR001936">
    <property type="entry name" value="RasGAP_dom"/>
</dbReference>
<keyword evidence="2" id="KW-0472">Membrane</keyword>
<dbReference type="InterPro" id="IPR039360">
    <property type="entry name" value="Ras_GTPase"/>
</dbReference>
<dbReference type="PANTHER" id="PTHR10194:SF60">
    <property type="entry name" value="RAS GTPASE-ACTIVATING PROTEIN RASKOL"/>
    <property type="match status" value="1"/>
</dbReference>
<dbReference type="Gene3D" id="1.10.506.10">
    <property type="entry name" value="GTPase Activation - p120gap, domain 1"/>
    <property type="match status" value="2"/>
</dbReference>
<feature type="signal peptide" evidence="3">
    <location>
        <begin position="1"/>
        <end position="24"/>
    </location>
</feature>
<organism evidence="5 6">
    <name type="scientific">Anaeramoeba ignava</name>
    <name type="common">Anaerobic marine amoeba</name>
    <dbReference type="NCBI Taxonomy" id="1746090"/>
    <lineage>
        <taxon>Eukaryota</taxon>
        <taxon>Metamonada</taxon>
        <taxon>Anaeramoebidae</taxon>
        <taxon>Anaeramoeba</taxon>
    </lineage>
</organism>
<protein>
    <submittedName>
        <fullName evidence="5">Ras gtpase-activating protein</fullName>
    </submittedName>
</protein>
<dbReference type="PANTHER" id="PTHR10194">
    <property type="entry name" value="RAS GTPASE-ACTIVATING PROTEINS"/>
    <property type="match status" value="1"/>
</dbReference>
<keyword evidence="3" id="KW-0732">Signal</keyword>
<evidence type="ECO:0000313" key="6">
    <source>
        <dbReference type="Proteomes" id="UP001149090"/>
    </source>
</evidence>
<reference evidence="5" key="1">
    <citation type="submission" date="2022-10" db="EMBL/GenBank/DDBJ databases">
        <title>Novel sulphate-reducing endosymbionts in the free-living metamonad Anaeramoeba.</title>
        <authorList>
            <person name="Jerlstrom-Hultqvist J."/>
            <person name="Cepicka I."/>
            <person name="Gallot-Lavallee L."/>
            <person name="Salas-Leiva D."/>
            <person name="Curtis B.A."/>
            <person name="Zahonova K."/>
            <person name="Pipaliya S."/>
            <person name="Dacks J."/>
            <person name="Roger A.J."/>
        </authorList>
    </citation>
    <scope>NUCLEOTIDE SEQUENCE</scope>
    <source>
        <strain evidence="5">BMAN</strain>
    </source>
</reference>
<evidence type="ECO:0000256" key="1">
    <source>
        <dbReference type="ARBA" id="ARBA00022468"/>
    </source>
</evidence>
<dbReference type="Pfam" id="PF00616">
    <property type="entry name" value="RasGAP"/>
    <property type="match status" value="2"/>
</dbReference>
<dbReference type="SUPFAM" id="SSF49899">
    <property type="entry name" value="Concanavalin A-like lectins/glucanases"/>
    <property type="match status" value="1"/>
</dbReference>
<proteinExistence type="predicted"/>
<dbReference type="AlphaFoldDB" id="A0A9Q0RB12"/>